<dbReference type="InterPro" id="IPR029058">
    <property type="entry name" value="AB_hydrolase_fold"/>
</dbReference>
<dbReference type="PANTHER" id="PTHR31591">
    <property type="entry name" value="UPF0613 PROTEIN PB24D3.06C"/>
    <property type="match status" value="1"/>
</dbReference>
<dbReference type="SUPFAM" id="SSF53474">
    <property type="entry name" value="alpha/beta-Hydrolases"/>
    <property type="match status" value="1"/>
</dbReference>
<sequence length="317" mass="34229">MPPKFQPTAYPGTVHQFTPRLTAFEPQASPPRTTTPNTLLWIGGLGDSLLTVSYPLTLASLLPPTWSLAQVLLSSAGSGWGTTTLAADASELAHCVAYFRDLRPDSKIVLMGHSTGCQDCMEYVVGPGSADRPPVDGIVLQAPVSDREALAEALPGDLLGRSIELARDWCRAGKGDDVLPRAATRHVLGSHVSAKRWLSLASPDKDGDDDYFSSDLPMWRIRASFGKIPRRTPLLVLFGGEDEFVPGWVDRKGLVGRWMDVVREGGGVVDDADGGVVPGAHHNLMEDGEEVVGDLCRRVVRYLENLGDGEFGMEEQV</sequence>
<evidence type="ECO:0000313" key="2">
    <source>
        <dbReference type="Proteomes" id="UP000799776"/>
    </source>
</evidence>
<protein>
    <submittedName>
        <fullName evidence="1">DUF1749-domain-containing protein</fullName>
    </submittedName>
</protein>
<dbReference type="PANTHER" id="PTHR31591:SF7">
    <property type="entry name" value="DUF1749-DOMAIN-CONTAINING PROTEIN"/>
    <property type="match status" value="1"/>
</dbReference>
<accession>A0A9P4LZZ7</accession>
<dbReference type="Pfam" id="PF08538">
    <property type="entry name" value="DUF1749"/>
    <property type="match status" value="1"/>
</dbReference>
<dbReference type="Gene3D" id="3.40.50.1820">
    <property type="entry name" value="alpha/beta hydrolase"/>
    <property type="match status" value="1"/>
</dbReference>
<name>A0A9P4LZZ7_9PEZI</name>
<organism evidence="1 2">
    <name type="scientific">Saccharata proteae CBS 121410</name>
    <dbReference type="NCBI Taxonomy" id="1314787"/>
    <lineage>
        <taxon>Eukaryota</taxon>
        <taxon>Fungi</taxon>
        <taxon>Dikarya</taxon>
        <taxon>Ascomycota</taxon>
        <taxon>Pezizomycotina</taxon>
        <taxon>Dothideomycetes</taxon>
        <taxon>Dothideomycetes incertae sedis</taxon>
        <taxon>Botryosphaeriales</taxon>
        <taxon>Saccharataceae</taxon>
        <taxon>Saccharata</taxon>
    </lineage>
</organism>
<dbReference type="AlphaFoldDB" id="A0A9P4LZZ7"/>
<keyword evidence="2" id="KW-1185">Reference proteome</keyword>
<reference evidence="1" key="1">
    <citation type="journal article" date="2020" name="Stud. Mycol.">
        <title>101 Dothideomycetes genomes: a test case for predicting lifestyles and emergence of pathogens.</title>
        <authorList>
            <person name="Haridas S."/>
            <person name="Albert R."/>
            <person name="Binder M."/>
            <person name="Bloem J."/>
            <person name="Labutti K."/>
            <person name="Salamov A."/>
            <person name="Andreopoulos B."/>
            <person name="Baker S."/>
            <person name="Barry K."/>
            <person name="Bills G."/>
            <person name="Bluhm B."/>
            <person name="Cannon C."/>
            <person name="Castanera R."/>
            <person name="Culley D."/>
            <person name="Daum C."/>
            <person name="Ezra D."/>
            <person name="Gonzalez J."/>
            <person name="Henrissat B."/>
            <person name="Kuo A."/>
            <person name="Liang C."/>
            <person name="Lipzen A."/>
            <person name="Lutzoni F."/>
            <person name="Magnuson J."/>
            <person name="Mondo S."/>
            <person name="Nolan M."/>
            <person name="Ohm R."/>
            <person name="Pangilinan J."/>
            <person name="Park H.-J."/>
            <person name="Ramirez L."/>
            <person name="Alfaro M."/>
            <person name="Sun H."/>
            <person name="Tritt A."/>
            <person name="Yoshinaga Y."/>
            <person name="Zwiers L.-H."/>
            <person name="Turgeon B."/>
            <person name="Goodwin S."/>
            <person name="Spatafora J."/>
            <person name="Crous P."/>
            <person name="Grigoriev I."/>
        </authorList>
    </citation>
    <scope>NUCLEOTIDE SEQUENCE</scope>
    <source>
        <strain evidence="1">CBS 121410</strain>
    </source>
</reference>
<dbReference type="Proteomes" id="UP000799776">
    <property type="component" value="Unassembled WGS sequence"/>
</dbReference>
<dbReference type="OrthoDB" id="10034502at2759"/>
<comment type="caution">
    <text evidence="1">The sequence shown here is derived from an EMBL/GenBank/DDBJ whole genome shotgun (WGS) entry which is preliminary data.</text>
</comment>
<gene>
    <name evidence="1" type="ORF">K490DRAFT_41879</name>
</gene>
<proteinExistence type="predicted"/>
<dbReference type="InterPro" id="IPR013744">
    <property type="entry name" value="SidJ"/>
</dbReference>
<dbReference type="EMBL" id="ML978720">
    <property type="protein sequence ID" value="KAF2087418.1"/>
    <property type="molecule type" value="Genomic_DNA"/>
</dbReference>
<evidence type="ECO:0000313" key="1">
    <source>
        <dbReference type="EMBL" id="KAF2087418.1"/>
    </source>
</evidence>